<proteinExistence type="inferred from homology"/>
<dbReference type="InterPro" id="IPR047084">
    <property type="entry name" value="GFAT_N"/>
</dbReference>
<gene>
    <name evidence="10 13" type="primary">glmS</name>
    <name evidence="13" type="ORF">E6H02_03380</name>
</gene>
<organism evidence="13 14">
    <name type="scientific">Candidatus Segetimicrobium genomatis</name>
    <dbReference type="NCBI Taxonomy" id="2569760"/>
    <lineage>
        <taxon>Bacteria</taxon>
        <taxon>Bacillati</taxon>
        <taxon>Candidatus Sysuimicrobiota</taxon>
        <taxon>Candidatus Sysuimicrobiia</taxon>
        <taxon>Candidatus Sysuimicrobiales</taxon>
        <taxon>Candidatus Segetimicrobiaceae</taxon>
        <taxon>Candidatus Segetimicrobium</taxon>
    </lineage>
</organism>
<dbReference type="GO" id="GO:0005975">
    <property type="term" value="P:carbohydrate metabolic process"/>
    <property type="evidence" value="ECO:0007669"/>
    <property type="project" value="UniProtKB-UniRule"/>
</dbReference>
<dbReference type="GO" id="GO:0097367">
    <property type="term" value="F:carbohydrate derivative binding"/>
    <property type="evidence" value="ECO:0007669"/>
    <property type="project" value="InterPro"/>
</dbReference>
<dbReference type="InterPro" id="IPR017932">
    <property type="entry name" value="GATase_2_dom"/>
</dbReference>
<dbReference type="PROSITE" id="PS51464">
    <property type="entry name" value="SIS"/>
    <property type="match status" value="2"/>
</dbReference>
<feature type="active site" description="For Fru-6P isomerization activity" evidence="10">
    <location>
        <position position="604"/>
    </location>
</feature>
<evidence type="ECO:0000256" key="2">
    <source>
        <dbReference type="ARBA" id="ARBA00004496"/>
    </source>
</evidence>
<keyword evidence="8" id="KW-0677">Repeat</keyword>
<protein>
    <recommendedName>
        <fullName evidence="4 10">Glutamine--fructose-6-phosphate aminotransferase [isomerizing]</fullName>
        <ecNumber evidence="3 10">2.6.1.16</ecNumber>
    </recommendedName>
    <alternativeName>
        <fullName evidence="10">D-fructose-6-phosphate amidotransferase</fullName>
    </alternativeName>
    <alternativeName>
        <fullName evidence="10">GFAT</fullName>
    </alternativeName>
    <alternativeName>
        <fullName evidence="10">Glucosamine-6-phosphate synthase</fullName>
    </alternativeName>
    <alternativeName>
        <fullName evidence="10">Hexosephosphate aminotransferase</fullName>
    </alternativeName>
    <alternativeName>
        <fullName evidence="10">L-glutamine--D-fructose-6-phosphate amidotransferase</fullName>
    </alternativeName>
</protein>
<dbReference type="InterPro" id="IPR005855">
    <property type="entry name" value="GFAT"/>
</dbReference>
<dbReference type="HAMAP" id="MF_00164">
    <property type="entry name" value="GlmS"/>
    <property type="match status" value="1"/>
</dbReference>
<evidence type="ECO:0000313" key="14">
    <source>
        <dbReference type="Proteomes" id="UP000320393"/>
    </source>
</evidence>
<sequence>MCGIMGYIGDRQAVPVLVDGLRRLEYRGYDSAGVAVVQNGGIEVVKSQGKLSQLVEILGRTPLAGAVGIGHTRWATHGRPSDENAHPHADCRGRVVVIHNGIIENFLPLKEALTRRGHRFRSDTDTEVLAHLIEEAYRGDLPRAVEEAVAQASGAYALVVLSADEPDKIVAVRRISPLIVGLGRDETFLASDIPALLPYTREVVLIEDGELAVLRRGGVVISRIGGGRVARDPMRITWDTAAAEKGGYAHFMLKEIHEQPRALQETLMGRLPDDREIALDGVALGPEFVRRLSKVWLVACGTAYYAGAVGRTLIERLAQIPAEPDLGSEFRYRAPLVGAGTLAVAISQSGETADTLAAAREARARGARLLAVANVVGSTLAREADDVLYTRAGPEIAVCSTKAFVTQLAALAMLATHLGQARGTLEAGRVAELIRGLRGLPARAQAALDLEPAVVAMAEHLQGMQDAFFIGRGLDYPVAMEGSLKLKEISYVHSEALAAGELKHGTLALVTPGVCVIAIGTQPDVLEKTIGNIQEVRARGAEVIGIATEDTAGAMRPHVDRLLALPAVDPLLAPALAVIPLQLLAYHVARLRGHDVDQPRNLAKSVTVE</sequence>
<dbReference type="GO" id="GO:0004360">
    <property type="term" value="F:glutamine-fructose-6-phosphate transaminase (isomerizing) activity"/>
    <property type="evidence" value="ECO:0007669"/>
    <property type="project" value="UniProtKB-UniRule"/>
</dbReference>
<accession>A0A537M247</accession>
<dbReference type="NCBIfam" id="NF001484">
    <property type="entry name" value="PRK00331.1"/>
    <property type="match status" value="1"/>
</dbReference>
<dbReference type="Pfam" id="PF01380">
    <property type="entry name" value="SIS"/>
    <property type="match status" value="2"/>
</dbReference>
<dbReference type="GO" id="GO:0006002">
    <property type="term" value="P:fructose 6-phosphate metabolic process"/>
    <property type="evidence" value="ECO:0007669"/>
    <property type="project" value="TreeGrafter"/>
</dbReference>
<feature type="initiator methionine" description="Removed" evidence="10">
    <location>
        <position position="1"/>
    </location>
</feature>
<feature type="active site" description="Nucleophile; for GATase activity" evidence="10">
    <location>
        <position position="2"/>
    </location>
</feature>
<keyword evidence="9" id="KW-0315">Glutamine amidotransferase</keyword>
<comment type="catalytic activity">
    <reaction evidence="1 10">
        <text>D-fructose 6-phosphate + L-glutamine = D-glucosamine 6-phosphate + L-glutamate</text>
        <dbReference type="Rhea" id="RHEA:13237"/>
        <dbReference type="ChEBI" id="CHEBI:29985"/>
        <dbReference type="ChEBI" id="CHEBI:58359"/>
        <dbReference type="ChEBI" id="CHEBI:58725"/>
        <dbReference type="ChEBI" id="CHEBI:61527"/>
        <dbReference type="EC" id="2.6.1.16"/>
    </reaction>
</comment>
<comment type="subcellular location">
    <subcellularLocation>
        <location evidence="2 10">Cytoplasm</location>
    </subcellularLocation>
</comment>
<dbReference type="PROSITE" id="PS51278">
    <property type="entry name" value="GATASE_TYPE_2"/>
    <property type="match status" value="1"/>
</dbReference>
<feature type="domain" description="Glutamine amidotransferase type-2" evidence="11">
    <location>
        <begin position="2"/>
        <end position="217"/>
    </location>
</feature>
<evidence type="ECO:0000256" key="3">
    <source>
        <dbReference type="ARBA" id="ARBA00012916"/>
    </source>
</evidence>
<dbReference type="Proteomes" id="UP000320393">
    <property type="component" value="Unassembled WGS sequence"/>
</dbReference>
<dbReference type="InterPro" id="IPR046348">
    <property type="entry name" value="SIS_dom_sf"/>
</dbReference>
<evidence type="ECO:0000256" key="4">
    <source>
        <dbReference type="ARBA" id="ARBA00016090"/>
    </source>
</evidence>
<dbReference type="FunFam" id="3.40.50.10490:FF:000002">
    <property type="entry name" value="Glutamine--fructose-6-phosphate aminotransferase [isomerizing]"/>
    <property type="match status" value="1"/>
</dbReference>
<evidence type="ECO:0000256" key="9">
    <source>
        <dbReference type="ARBA" id="ARBA00022962"/>
    </source>
</evidence>
<evidence type="ECO:0000313" key="13">
    <source>
        <dbReference type="EMBL" id="TMJ14354.1"/>
    </source>
</evidence>
<evidence type="ECO:0000256" key="7">
    <source>
        <dbReference type="ARBA" id="ARBA00022679"/>
    </source>
</evidence>
<dbReference type="NCBIfam" id="TIGR01135">
    <property type="entry name" value="glmS"/>
    <property type="match status" value="1"/>
</dbReference>
<name>A0A537M247_9BACT</name>
<dbReference type="SUPFAM" id="SSF53697">
    <property type="entry name" value="SIS domain"/>
    <property type="match status" value="1"/>
</dbReference>
<keyword evidence="5 10" id="KW-0963">Cytoplasm</keyword>
<feature type="domain" description="SIS" evidence="12">
    <location>
        <begin position="457"/>
        <end position="599"/>
    </location>
</feature>
<evidence type="ECO:0000256" key="10">
    <source>
        <dbReference type="HAMAP-Rule" id="MF_00164"/>
    </source>
</evidence>
<dbReference type="GO" id="GO:0006487">
    <property type="term" value="P:protein N-linked glycosylation"/>
    <property type="evidence" value="ECO:0007669"/>
    <property type="project" value="TreeGrafter"/>
</dbReference>
<dbReference type="Gene3D" id="3.60.20.10">
    <property type="entry name" value="Glutamine Phosphoribosylpyrophosphate, subunit 1, domain 1"/>
    <property type="match status" value="1"/>
</dbReference>
<dbReference type="Pfam" id="PF13522">
    <property type="entry name" value="GATase_6"/>
    <property type="match status" value="1"/>
</dbReference>
<evidence type="ECO:0000256" key="6">
    <source>
        <dbReference type="ARBA" id="ARBA00022576"/>
    </source>
</evidence>
<dbReference type="GO" id="GO:0006047">
    <property type="term" value="P:UDP-N-acetylglucosamine metabolic process"/>
    <property type="evidence" value="ECO:0007669"/>
    <property type="project" value="TreeGrafter"/>
</dbReference>
<dbReference type="InterPro" id="IPR029055">
    <property type="entry name" value="Ntn_hydrolases_N"/>
</dbReference>
<dbReference type="PANTHER" id="PTHR10937">
    <property type="entry name" value="GLUCOSAMINE--FRUCTOSE-6-PHOSPHATE AMINOTRANSFERASE, ISOMERIZING"/>
    <property type="match status" value="1"/>
</dbReference>
<dbReference type="FunFam" id="3.60.20.10:FF:000006">
    <property type="entry name" value="Glutamine--fructose-6-phosphate aminotransferase [isomerizing]"/>
    <property type="match status" value="1"/>
</dbReference>
<comment type="function">
    <text evidence="10">Catalyzes the first step in hexosamine metabolism, converting fructose-6P into glucosamine-6P using glutamine as a nitrogen source.</text>
</comment>
<dbReference type="EMBL" id="VBAM01000113">
    <property type="protein sequence ID" value="TMJ14354.1"/>
    <property type="molecule type" value="Genomic_DNA"/>
</dbReference>
<dbReference type="Gene3D" id="3.40.50.10490">
    <property type="entry name" value="Glucose-6-phosphate isomerase like protein, domain 1"/>
    <property type="match status" value="2"/>
</dbReference>
<dbReference type="CDD" id="cd00714">
    <property type="entry name" value="GFAT"/>
    <property type="match status" value="1"/>
</dbReference>
<dbReference type="GO" id="GO:0046349">
    <property type="term" value="P:amino sugar biosynthetic process"/>
    <property type="evidence" value="ECO:0007669"/>
    <property type="project" value="UniProtKB-ARBA"/>
</dbReference>
<feature type="domain" description="SIS" evidence="12">
    <location>
        <begin position="284"/>
        <end position="424"/>
    </location>
</feature>
<evidence type="ECO:0000256" key="1">
    <source>
        <dbReference type="ARBA" id="ARBA00001031"/>
    </source>
</evidence>
<dbReference type="PANTHER" id="PTHR10937:SF0">
    <property type="entry name" value="GLUTAMINE--FRUCTOSE-6-PHOSPHATE TRANSAMINASE (ISOMERIZING)"/>
    <property type="match status" value="1"/>
</dbReference>
<dbReference type="EC" id="2.6.1.16" evidence="3 10"/>
<evidence type="ECO:0000259" key="12">
    <source>
        <dbReference type="PROSITE" id="PS51464"/>
    </source>
</evidence>
<keyword evidence="6 10" id="KW-0032">Aminotransferase</keyword>
<comment type="caution">
    <text evidence="13">The sequence shown here is derived from an EMBL/GenBank/DDBJ whole genome shotgun (WGS) entry which is preliminary data.</text>
</comment>
<dbReference type="CDD" id="cd05008">
    <property type="entry name" value="SIS_GlmS_GlmD_1"/>
    <property type="match status" value="1"/>
</dbReference>
<dbReference type="InterPro" id="IPR035466">
    <property type="entry name" value="GlmS/AgaS_SIS"/>
</dbReference>
<evidence type="ECO:0000256" key="8">
    <source>
        <dbReference type="ARBA" id="ARBA00022737"/>
    </source>
</evidence>
<dbReference type="AlphaFoldDB" id="A0A537M247"/>
<dbReference type="FunFam" id="3.40.50.10490:FF:000001">
    <property type="entry name" value="Glutamine--fructose-6-phosphate aminotransferase [isomerizing]"/>
    <property type="match status" value="1"/>
</dbReference>
<dbReference type="InterPro" id="IPR001347">
    <property type="entry name" value="SIS_dom"/>
</dbReference>
<comment type="subunit">
    <text evidence="10">Homodimer.</text>
</comment>
<evidence type="ECO:0000256" key="5">
    <source>
        <dbReference type="ARBA" id="ARBA00022490"/>
    </source>
</evidence>
<dbReference type="CDD" id="cd05009">
    <property type="entry name" value="SIS_GlmS_GlmD_2"/>
    <property type="match status" value="1"/>
</dbReference>
<keyword evidence="7 10" id="KW-0808">Transferase</keyword>
<evidence type="ECO:0000259" key="11">
    <source>
        <dbReference type="PROSITE" id="PS51278"/>
    </source>
</evidence>
<dbReference type="InterPro" id="IPR035490">
    <property type="entry name" value="GlmS/FrlB_SIS"/>
</dbReference>
<dbReference type="SUPFAM" id="SSF56235">
    <property type="entry name" value="N-terminal nucleophile aminohydrolases (Ntn hydrolases)"/>
    <property type="match status" value="1"/>
</dbReference>
<reference evidence="13 14" key="1">
    <citation type="journal article" date="2019" name="Nat. Microbiol.">
        <title>Mediterranean grassland soil C-N compound turnover is dependent on rainfall and depth, and is mediated by genomically divergent microorganisms.</title>
        <authorList>
            <person name="Diamond S."/>
            <person name="Andeer P.F."/>
            <person name="Li Z."/>
            <person name="Crits-Christoph A."/>
            <person name="Burstein D."/>
            <person name="Anantharaman K."/>
            <person name="Lane K.R."/>
            <person name="Thomas B.C."/>
            <person name="Pan C."/>
            <person name="Northen T.R."/>
            <person name="Banfield J.F."/>
        </authorList>
    </citation>
    <scope>NUCLEOTIDE SEQUENCE [LARGE SCALE GENOMIC DNA]</scope>
    <source>
        <strain evidence="13">NP_5</strain>
    </source>
</reference>
<dbReference type="GO" id="GO:0005829">
    <property type="term" value="C:cytosol"/>
    <property type="evidence" value="ECO:0007669"/>
    <property type="project" value="TreeGrafter"/>
</dbReference>